<evidence type="ECO:0000313" key="3">
    <source>
        <dbReference type="EMBL" id="RIY42047.1"/>
    </source>
</evidence>
<name>A0A3A1Z106_9BURK</name>
<organism evidence="3 4">
    <name type="scientific">Neopusillimonas maritima</name>
    <dbReference type="NCBI Taxonomy" id="2026239"/>
    <lineage>
        <taxon>Bacteria</taxon>
        <taxon>Pseudomonadati</taxon>
        <taxon>Pseudomonadota</taxon>
        <taxon>Betaproteobacteria</taxon>
        <taxon>Burkholderiales</taxon>
        <taxon>Alcaligenaceae</taxon>
        <taxon>Neopusillimonas</taxon>
    </lineage>
</organism>
<dbReference type="InterPro" id="IPR016161">
    <property type="entry name" value="Ald_DH/histidinol_DH"/>
</dbReference>
<evidence type="ECO:0000313" key="4">
    <source>
        <dbReference type="Proteomes" id="UP000266206"/>
    </source>
</evidence>
<keyword evidence="1" id="KW-0560">Oxidoreductase</keyword>
<feature type="domain" description="Aldehyde dehydrogenase" evidence="2">
    <location>
        <begin position="12"/>
        <end position="496"/>
    </location>
</feature>
<dbReference type="RefSeq" id="WP_119515260.1">
    <property type="nucleotide sequence ID" value="NZ_NQYH01000001.1"/>
</dbReference>
<dbReference type="InterPro" id="IPR016162">
    <property type="entry name" value="Ald_DH_N"/>
</dbReference>
<dbReference type="EMBL" id="NQYH01000001">
    <property type="protein sequence ID" value="RIY42047.1"/>
    <property type="molecule type" value="Genomic_DNA"/>
</dbReference>
<evidence type="ECO:0000256" key="1">
    <source>
        <dbReference type="ARBA" id="ARBA00023002"/>
    </source>
</evidence>
<evidence type="ECO:0000259" key="2">
    <source>
        <dbReference type="Pfam" id="PF00171"/>
    </source>
</evidence>
<gene>
    <name evidence="3" type="ORF">CJP73_00955</name>
</gene>
<proteinExistence type="predicted"/>
<dbReference type="AlphaFoldDB" id="A0A3A1Z106"/>
<accession>A0A3A1Z106</accession>
<dbReference type="PANTHER" id="PTHR43111:SF1">
    <property type="entry name" value="ALDEHYDE DEHYDROGENASE B-RELATED"/>
    <property type="match status" value="1"/>
</dbReference>
<dbReference type="InterPro" id="IPR015590">
    <property type="entry name" value="Aldehyde_DH_dom"/>
</dbReference>
<reference evidence="3 4" key="1">
    <citation type="submission" date="2017-08" db="EMBL/GenBank/DDBJ databases">
        <title>Pusillimonas indicus sp. nov., a member of the family Alcaligenaceae isolated from surface seawater.</title>
        <authorList>
            <person name="Li J."/>
        </authorList>
    </citation>
    <scope>NUCLEOTIDE SEQUENCE [LARGE SCALE GENOMIC DNA]</scope>
    <source>
        <strain evidence="3 4">L52-1-41</strain>
    </source>
</reference>
<comment type="caution">
    <text evidence="3">The sequence shown here is derived from an EMBL/GenBank/DDBJ whole genome shotgun (WGS) entry which is preliminary data.</text>
</comment>
<dbReference type="SUPFAM" id="SSF53720">
    <property type="entry name" value="ALDH-like"/>
    <property type="match status" value="1"/>
</dbReference>
<sequence>MTKLANYLEGRWQEGGGKGSPVLDPITGETLATVSADGLDMHAAYDYARQQAGPALRKLSYAERAGLLGDIVKVLQANRDKYFDISLRNSGTVQNDSSVDVDGAIYTLSFYAKAGSKMVEKAVRLDGESAPLAKDNVFASQHIYVPIQGLALFINAFNFPAWGLWEKAAAALLSGVPVVIKPATSTAWLTHEMVKDVIDADILPAGALNIVCGRPDALLDALNGLDVVSFTGSADTAASLRDHPRIKHDGVRFNAETDSINSAILGPDTDDDATGLLVREVVRELTIKSGQKCTAIRRIFVPESKYDAVAQAISNKLKTITVGDPRKEGVRMGSLVNLSQRDAILEGIEKLAKCSDILFDGRTESTIDLDNENTAVVPPVLFGVRNPDDHPLVHEMEVFGPVATLIPYRNTEHAFTLTRRGMGSLVASVYSNQPDFLAQAATTLAESHGRVHLINNDVAKAHTGHGNVMPQSNHGGPGRAGGGEELGGMRALRFYHRLAAIQGSPEVLGKLAQAAGSES</sequence>
<dbReference type="Pfam" id="PF00171">
    <property type="entry name" value="Aldedh"/>
    <property type="match status" value="1"/>
</dbReference>
<dbReference type="NCBIfam" id="NF008868">
    <property type="entry name" value="PRK11903.1"/>
    <property type="match status" value="1"/>
</dbReference>
<dbReference type="PANTHER" id="PTHR43111">
    <property type="entry name" value="ALDEHYDE DEHYDROGENASE B-RELATED"/>
    <property type="match status" value="1"/>
</dbReference>
<protein>
    <submittedName>
        <fullName evidence="3">Phenylacetic acid degradation bifunctional protein PaaZ</fullName>
    </submittedName>
</protein>
<dbReference type="GO" id="GO:0016620">
    <property type="term" value="F:oxidoreductase activity, acting on the aldehyde or oxo group of donors, NAD or NADP as acceptor"/>
    <property type="evidence" value="ECO:0007669"/>
    <property type="project" value="InterPro"/>
</dbReference>
<dbReference type="Gene3D" id="3.40.605.10">
    <property type="entry name" value="Aldehyde Dehydrogenase, Chain A, domain 1"/>
    <property type="match status" value="1"/>
</dbReference>
<dbReference type="OrthoDB" id="9759612at2"/>
<dbReference type="Gene3D" id="3.40.309.10">
    <property type="entry name" value="Aldehyde Dehydrogenase, Chain A, domain 2"/>
    <property type="match status" value="1"/>
</dbReference>
<dbReference type="Proteomes" id="UP000266206">
    <property type="component" value="Unassembled WGS sequence"/>
</dbReference>
<dbReference type="InterPro" id="IPR016163">
    <property type="entry name" value="Ald_DH_C"/>
</dbReference>